<dbReference type="Proteomes" id="UP001188597">
    <property type="component" value="Unassembled WGS sequence"/>
</dbReference>
<dbReference type="PANTHER" id="PTHR43247">
    <property type="entry name" value="PHOSPHOSERINE AMINOTRANSFERASE"/>
    <property type="match status" value="1"/>
</dbReference>
<feature type="domain" description="Aminotransferase class V" evidence="13">
    <location>
        <begin position="57"/>
        <end position="190"/>
    </location>
</feature>
<dbReference type="InterPro" id="IPR000192">
    <property type="entry name" value="Aminotrans_V_dom"/>
</dbReference>
<keyword evidence="7" id="KW-0808">Transferase</keyword>
<evidence type="ECO:0000256" key="3">
    <source>
        <dbReference type="ARBA" id="ARBA00006904"/>
    </source>
</evidence>
<comment type="pathway">
    <text evidence="2">Amino-acid biosynthesis; L-serine biosynthesis; L-serine from 3-phospho-D-glycerate: step 2/3.</text>
</comment>
<evidence type="ECO:0000256" key="8">
    <source>
        <dbReference type="ARBA" id="ARBA00022898"/>
    </source>
</evidence>
<proteinExistence type="inferred from homology"/>
<dbReference type="GO" id="GO:0004648">
    <property type="term" value="F:O-phospho-L-serine:2-oxoglutarate aminotransferase activity"/>
    <property type="evidence" value="ECO:0007669"/>
    <property type="project" value="UniProtKB-EC"/>
</dbReference>
<evidence type="ECO:0000256" key="5">
    <source>
        <dbReference type="ARBA" id="ARBA00022576"/>
    </source>
</evidence>
<feature type="compositionally biased region" description="Basic and acidic residues" evidence="12">
    <location>
        <begin position="194"/>
        <end position="212"/>
    </location>
</feature>
<dbReference type="Gene3D" id="3.90.1150.10">
    <property type="entry name" value="Aspartate Aminotransferase, domain 1"/>
    <property type="match status" value="1"/>
</dbReference>
<keyword evidence="6" id="KW-0028">Amino-acid biosynthesis</keyword>
<dbReference type="PANTHER" id="PTHR43247:SF1">
    <property type="entry name" value="PHOSPHOSERINE AMINOTRANSFERASE"/>
    <property type="match status" value="1"/>
</dbReference>
<evidence type="ECO:0000256" key="10">
    <source>
        <dbReference type="ARBA" id="ARBA00049007"/>
    </source>
</evidence>
<gene>
    <name evidence="14" type="ORF">RJ639_039550</name>
</gene>
<keyword evidence="15" id="KW-1185">Reference proteome</keyword>
<comment type="similarity">
    <text evidence="3">Belongs to the class-V pyridoxal-phosphate-dependent aminotransferase family. SerC subfamily.</text>
</comment>
<evidence type="ECO:0000313" key="14">
    <source>
        <dbReference type="EMBL" id="KAK3030520.1"/>
    </source>
</evidence>
<evidence type="ECO:0000256" key="6">
    <source>
        <dbReference type="ARBA" id="ARBA00022605"/>
    </source>
</evidence>
<dbReference type="InterPro" id="IPR015422">
    <property type="entry name" value="PyrdxlP-dep_Trfase_small"/>
</dbReference>
<evidence type="ECO:0000313" key="15">
    <source>
        <dbReference type="Proteomes" id="UP001188597"/>
    </source>
</evidence>
<protein>
    <recommendedName>
        <fullName evidence="4">phosphoserine transaminase</fullName>
        <ecNumber evidence="4">2.6.1.52</ecNumber>
    </recommendedName>
</protein>
<dbReference type="InterPro" id="IPR020578">
    <property type="entry name" value="Aminotrans_V_PyrdxlP_BS"/>
</dbReference>
<evidence type="ECO:0000256" key="12">
    <source>
        <dbReference type="SAM" id="MobiDB-lite"/>
    </source>
</evidence>
<comment type="catalytic activity">
    <reaction evidence="10">
        <text>O-phospho-L-serine + 2-oxoglutarate = 3-phosphooxypyruvate + L-glutamate</text>
        <dbReference type="Rhea" id="RHEA:14329"/>
        <dbReference type="ChEBI" id="CHEBI:16810"/>
        <dbReference type="ChEBI" id="CHEBI:18110"/>
        <dbReference type="ChEBI" id="CHEBI:29985"/>
        <dbReference type="ChEBI" id="CHEBI:57524"/>
        <dbReference type="EC" id="2.6.1.52"/>
    </reaction>
</comment>
<sequence>MKLFWLMKVVSRSLSKSSLSTPPSNSLNRRSKNFNWAAEGQHKGIYLRMGRSHKFGLIYKGAQKNVGPSGVTIVIIKKDLIGGAHGITPVMLDYKIHDENNSLYNLLPCYDIYMCELGGLVEAWKKNVKKAKLLYDAIDGSNGFYRCPVEKSVRLLMNMSFTLEKSALEAEFVKEASKERMVQLKGHRSTPVRRGPEASKERTVKEASEERTYTAMSSNDGFATVINSSGPTKR</sequence>
<keyword evidence="8" id="KW-0663">Pyridoxal phosphate</keyword>
<evidence type="ECO:0000256" key="4">
    <source>
        <dbReference type="ARBA" id="ARBA00013030"/>
    </source>
</evidence>
<dbReference type="PROSITE" id="PS00595">
    <property type="entry name" value="AA_TRANSFER_CLASS_5"/>
    <property type="match status" value="1"/>
</dbReference>
<organism evidence="14 15">
    <name type="scientific">Escallonia herrerae</name>
    <dbReference type="NCBI Taxonomy" id="1293975"/>
    <lineage>
        <taxon>Eukaryota</taxon>
        <taxon>Viridiplantae</taxon>
        <taxon>Streptophyta</taxon>
        <taxon>Embryophyta</taxon>
        <taxon>Tracheophyta</taxon>
        <taxon>Spermatophyta</taxon>
        <taxon>Magnoliopsida</taxon>
        <taxon>eudicotyledons</taxon>
        <taxon>Gunneridae</taxon>
        <taxon>Pentapetalae</taxon>
        <taxon>asterids</taxon>
        <taxon>campanulids</taxon>
        <taxon>Escalloniales</taxon>
        <taxon>Escalloniaceae</taxon>
        <taxon>Escallonia</taxon>
    </lineage>
</organism>
<evidence type="ECO:0000259" key="13">
    <source>
        <dbReference type="Pfam" id="PF00266"/>
    </source>
</evidence>
<evidence type="ECO:0000256" key="11">
    <source>
        <dbReference type="RuleBase" id="RU004504"/>
    </source>
</evidence>
<keyword evidence="9" id="KW-0718">Serine biosynthesis</keyword>
<dbReference type="SUPFAM" id="SSF53383">
    <property type="entry name" value="PLP-dependent transferases"/>
    <property type="match status" value="1"/>
</dbReference>
<dbReference type="Pfam" id="PF00266">
    <property type="entry name" value="Aminotran_5"/>
    <property type="match status" value="1"/>
</dbReference>
<evidence type="ECO:0000256" key="7">
    <source>
        <dbReference type="ARBA" id="ARBA00022679"/>
    </source>
</evidence>
<name>A0AA88WSD2_9ASTE</name>
<dbReference type="EC" id="2.6.1.52" evidence="4"/>
<feature type="region of interest" description="Disordered" evidence="12">
    <location>
        <begin position="183"/>
        <end position="214"/>
    </location>
</feature>
<dbReference type="GO" id="GO:0006564">
    <property type="term" value="P:L-serine biosynthetic process"/>
    <property type="evidence" value="ECO:0007669"/>
    <property type="project" value="UniProtKB-KW"/>
</dbReference>
<dbReference type="InterPro" id="IPR015424">
    <property type="entry name" value="PyrdxlP-dep_Trfase"/>
</dbReference>
<evidence type="ECO:0000256" key="9">
    <source>
        <dbReference type="ARBA" id="ARBA00023299"/>
    </source>
</evidence>
<dbReference type="GO" id="GO:0030170">
    <property type="term" value="F:pyridoxal phosphate binding"/>
    <property type="evidence" value="ECO:0007669"/>
    <property type="project" value="TreeGrafter"/>
</dbReference>
<evidence type="ECO:0000256" key="1">
    <source>
        <dbReference type="ARBA" id="ARBA00001933"/>
    </source>
</evidence>
<dbReference type="InterPro" id="IPR022278">
    <property type="entry name" value="Pser_aminoTfrase"/>
</dbReference>
<dbReference type="AlphaFoldDB" id="A0AA88WSD2"/>
<comment type="cofactor">
    <cofactor evidence="1 11">
        <name>pyridoxal 5'-phosphate</name>
        <dbReference type="ChEBI" id="CHEBI:597326"/>
    </cofactor>
</comment>
<dbReference type="InterPro" id="IPR015421">
    <property type="entry name" value="PyrdxlP-dep_Trfase_major"/>
</dbReference>
<keyword evidence="5" id="KW-0032">Aminotransferase</keyword>
<comment type="caution">
    <text evidence="14">The sequence shown here is derived from an EMBL/GenBank/DDBJ whole genome shotgun (WGS) entry which is preliminary data.</text>
</comment>
<accession>A0AA88WSD2</accession>
<dbReference type="Gene3D" id="3.40.640.10">
    <property type="entry name" value="Type I PLP-dependent aspartate aminotransferase-like (Major domain)"/>
    <property type="match status" value="1"/>
</dbReference>
<dbReference type="GO" id="GO:0009570">
    <property type="term" value="C:chloroplast stroma"/>
    <property type="evidence" value="ECO:0007669"/>
    <property type="project" value="TreeGrafter"/>
</dbReference>
<reference evidence="14" key="1">
    <citation type="submission" date="2022-12" db="EMBL/GenBank/DDBJ databases">
        <title>Draft genome assemblies for two species of Escallonia (Escalloniales).</title>
        <authorList>
            <person name="Chanderbali A."/>
            <person name="Dervinis C."/>
            <person name="Anghel I."/>
            <person name="Soltis D."/>
            <person name="Soltis P."/>
            <person name="Zapata F."/>
        </authorList>
    </citation>
    <scope>NUCLEOTIDE SEQUENCE</scope>
    <source>
        <strain evidence="14">UCBG64.0493</strain>
        <tissue evidence="14">Leaf</tissue>
    </source>
</reference>
<dbReference type="EMBL" id="JAVXUP010000336">
    <property type="protein sequence ID" value="KAK3030520.1"/>
    <property type="molecule type" value="Genomic_DNA"/>
</dbReference>
<evidence type="ECO:0000256" key="2">
    <source>
        <dbReference type="ARBA" id="ARBA00005099"/>
    </source>
</evidence>